<name>A0A7S2A4A6_9STRA</name>
<accession>A0A7S2A4A6</accession>
<gene>
    <name evidence="2" type="ORF">DBRI1063_LOCUS25094</name>
</gene>
<protein>
    <submittedName>
        <fullName evidence="2">Uncharacterized protein</fullName>
    </submittedName>
</protein>
<evidence type="ECO:0000256" key="1">
    <source>
        <dbReference type="SAM" id="MobiDB-lite"/>
    </source>
</evidence>
<dbReference type="EMBL" id="HBGN01039217">
    <property type="protein sequence ID" value="CAD9357622.1"/>
    <property type="molecule type" value="Transcribed_RNA"/>
</dbReference>
<sequence length="367" mass="42323">MMTTMAPSMRRTGTLLPYIREMITVILLAHFSTTSATETLNGEHDQKLRRRSLLGTNDPKTVEQKQDFQPKGLRLLFVGDSTMKYQYLSMAYFLHTGQWMDPSNSEILWEGNFGSSEEFFTESTRTLYPHEKCDCFRPAGSQPWEGTENRYFFDPQADNVVAYIQAYGHLSKLQGRLWPCLTLNDILNNRVSTLEEGLNVPLDTIPPRAAVSNEWHESIHFLTSHFFISEKGVGIIERKRPTHVILNSGLWPSDFCSDPNERDTLFNTLRADEMAPIWKTTTYTRSHNFPPSLTCVEETDNKMCDLGGMNGCFDVSWTKNINAQHYYDDFHFSDPNIYRAMNERLLSVTGHLPNEYAFQNIEHLFVQ</sequence>
<reference evidence="2" key="1">
    <citation type="submission" date="2021-01" db="EMBL/GenBank/DDBJ databases">
        <authorList>
            <person name="Corre E."/>
            <person name="Pelletier E."/>
            <person name="Niang G."/>
            <person name="Scheremetjew M."/>
            <person name="Finn R."/>
            <person name="Kale V."/>
            <person name="Holt S."/>
            <person name="Cochrane G."/>
            <person name="Meng A."/>
            <person name="Brown T."/>
            <person name="Cohen L."/>
        </authorList>
    </citation>
    <scope>NUCLEOTIDE SEQUENCE</scope>
    <source>
        <strain evidence="2">Pop2</strain>
    </source>
</reference>
<evidence type="ECO:0000313" key="2">
    <source>
        <dbReference type="EMBL" id="CAD9357622.1"/>
    </source>
</evidence>
<organism evidence="2">
    <name type="scientific">Ditylum brightwellii</name>
    <dbReference type="NCBI Taxonomy" id="49249"/>
    <lineage>
        <taxon>Eukaryota</taxon>
        <taxon>Sar</taxon>
        <taxon>Stramenopiles</taxon>
        <taxon>Ochrophyta</taxon>
        <taxon>Bacillariophyta</taxon>
        <taxon>Mediophyceae</taxon>
        <taxon>Lithodesmiophycidae</taxon>
        <taxon>Lithodesmiales</taxon>
        <taxon>Lithodesmiaceae</taxon>
        <taxon>Ditylum</taxon>
    </lineage>
</organism>
<feature type="region of interest" description="Disordered" evidence="1">
    <location>
        <begin position="39"/>
        <end position="62"/>
    </location>
</feature>
<proteinExistence type="predicted"/>
<dbReference type="AlphaFoldDB" id="A0A7S2A4A6"/>